<evidence type="ECO:0000313" key="1">
    <source>
        <dbReference type="EMBL" id="CAD8723978.1"/>
    </source>
</evidence>
<dbReference type="EMBL" id="HBFE01000102">
    <property type="protein sequence ID" value="CAD8723978.1"/>
    <property type="molecule type" value="Transcribed_RNA"/>
</dbReference>
<sequence>MASAVMAQTQCLCSRVENRECELVAPVGPDTCEVRDIPCGECACDPSGDLLCLFETALVWEFTDPPFCAQTQEITIATCPEDPPTPVPTPTPTPAESREFVCGTDQRVEWVPPLVCTIEASDFPADAVIQGASMTIVEIANGTALFRNQKATPADGTYQALIFQDIASAPAAGLFGDWPDVDTGENQIMLEPFMDEEIFINLGPIPFPIPVSGNFSSIAQSLLIDAGANIDLTLTADSLFITSNDFTGSRLVSAFAKVDVTITVFYTV</sequence>
<organism evidence="1">
    <name type="scientific">Erythrolobus madagascarensis</name>
    <dbReference type="NCBI Taxonomy" id="708628"/>
    <lineage>
        <taxon>Eukaryota</taxon>
        <taxon>Rhodophyta</taxon>
        <taxon>Bangiophyceae</taxon>
        <taxon>Porphyridiales</taxon>
        <taxon>Porphyridiaceae</taxon>
        <taxon>Erythrolobus</taxon>
    </lineage>
</organism>
<reference evidence="1" key="1">
    <citation type="submission" date="2021-01" db="EMBL/GenBank/DDBJ databases">
        <authorList>
            <person name="Corre E."/>
            <person name="Pelletier E."/>
            <person name="Niang G."/>
            <person name="Scheremetjew M."/>
            <person name="Finn R."/>
            <person name="Kale V."/>
            <person name="Holt S."/>
            <person name="Cochrane G."/>
            <person name="Meng A."/>
            <person name="Brown T."/>
            <person name="Cohen L."/>
        </authorList>
    </citation>
    <scope>NUCLEOTIDE SEQUENCE</scope>
    <source>
        <strain evidence="1">CCMP3276</strain>
    </source>
</reference>
<accession>A0A7S0T7E4</accession>
<name>A0A7S0T7E4_9RHOD</name>
<proteinExistence type="predicted"/>
<gene>
    <name evidence="1" type="ORF">EMAD1354_LOCUS55</name>
</gene>
<dbReference type="AlphaFoldDB" id="A0A7S0T7E4"/>
<protein>
    <submittedName>
        <fullName evidence="1">Uncharacterized protein</fullName>
    </submittedName>
</protein>